<dbReference type="Proteomes" id="UP000547879">
    <property type="component" value="Unassembled WGS sequence"/>
</dbReference>
<protein>
    <recommendedName>
        <fullName evidence="3">Flavoprotein</fullName>
    </recommendedName>
</protein>
<dbReference type="AlphaFoldDB" id="A0A7W9Y8U7"/>
<dbReference type="EMBL" id="JACHEG010000005">
    <property type="protein sequence ID" value="MBB6164147.1"/>
    <property type="molecule type" value="Genomic_DNA"/>
</dbReference>
<evidence type="ECO:0008006" key="3">
    <source>
        <dbReference type="Google" id="ProtNLM"/>
    </source>
</evidence>
<evidence type="ECO:0000313" key="1">
    <source>
        <dbReference type="EMBL" id="MBB6164147.1"/>
    </source>
</evidence>
<gene>
    <name evidence="1" type="ORF">HNQ72_003988</name>
</gene>
<proteinExistence type="predicted"/>
<reference evidence="1 2" key="1">
    <citation type="submission" date="2020-08" db="EMBL/GenBank/DDBJ databases">
        <title>Genomic Encyclopedia of Type Strains, Phase IV (KMG-IV): sequencing the most valuable type-strain genomes for metagenomic binning, comparative biology and taxonomic classification.</title>
        <authorList>
            <person name="Goeker M."/>
        </authorList>
    </citation>
    <scope>NUCLEOTIDE SEQUENCE [LARGE SCALE GENOMIC DNA]</scope>
    <source>
        <strain evidence="1 2">DSM 100734</strain>
    </source>
</reference>
<dbReference type="RefSeq" id="WP_183994491.1">
    <property type="nucleotide sequence ID" value="NZ_BMHW01000003.1"/>
</dbReference>
<organism evidence="1 2">
    <name type="scientific">Rhizobium wenxiniae</name>
    <dbReference type="NCBI Taxonomy" id="1737357"/>
    <lineage>
        <taxon>Bacteria</taxon>
        <taxon>Pseudomonadati</taxon>
        <taxon>Pseudomonadota</taxon>
        <taxon>Alphaproteobacteria</taxon>
        <taxon>Hyphomicrobiales</taxon>
        <taxon>Rhizobiaceae</taxon>
        <taxon>Rhizobium/Agrobacterium group</taxon>
        <taxon>Rhizobium</taxon>
    </lineage>
</organism>
<sequence>MSLDAVLDRILLDLLSDRIIARMGGRVQAKARSALVLFAETDFGLEATLDQLQQLRDAGWVFETIVAPEARPFLKDRFAGLGIAEVEGAVGDLLVRHTTILVPALSVSLAAKVALGIADDPLSKILQGGLERGARIIAARDGVCPNGRDRRARGLLPANSAYQAMMSDHLRKLMDYGIELSWAARLAVAVEGVTPVSPVPIAAQRLVAARTEGVFGLREARGLDATELHLGHAVIVTPAAAEELRARDITLVRE</sequence>
<keyword evidence="2" id="KW-1185">Reference proteome</keyword>
<evidence type="ECO:0000313" key="2">
    <source>
        <dbReference type="Proteomes" id="UP000547879"/>
    </source>
</evidence>
<comment type="caution">
    <text evidence="1">The sequence shown here is derived from an EMBL/GenBank/DDBJ whole genome shotgun (WGS) entry which is preliminary data.</text>
</comment>
<name>A0A7W9Y8U7_9HYPH</name>
<accession>A0A7W9Y8U7</accession>